<dbReference type="Proteomes" id="UP000000263">
    <property type="component" value="Chromosome"/>
</dbReference>
<evidence type="ECO:0000313" key="2">
    <source>
        <dbReference type="Proteomes" id="UP000000263"/>
    </source>
</evidence>
<name>A7NL01_ROSCS</name>
<gene>
    <name evidence="1" type="ordered locus">Rcas_2085</name>
</gene>
<proteinExistence type="predicted"/>
<dbReference type="EMBL" id="CP000804">
    <property type="protein sequence ID" value="ABU58171.1"/>
    <property type="molecule type" value="Genomic_DNA"/>
</dbReference>
<organism evidence="1 2">
    <name type="scientific">Roseiflexus castenholzii (strain DSM 13941 / HLO8)</name>
    <dbReference type="NCBI Taxonomy" id="383372"/>
    <lineage>
        <taxon>Bacteria</taxon>
        <taxon>Bacillati</taxon>
        <taxon>Chloroflexota</taxon>
        <taxon>Chloroflexia</taxon>
        <taxon>Chloroflexales</taxon>
        <taxon>Roseiflexineae</taxon>
        <taxon>Roseiflexaceae</taxon>
        <taxon>Roseiflexus</taxon>
    </lineage>
</organism>
<accession>A7NL01</accession>
<dbReference type="eggNOG" id="COG3391">
    <property type="taxonomic scope" value="Bacteria"/>
</dbReference>
<dbReference type="HOGENOM" id="CLU_549658_0_0_0"/>
<dbReference type="AlphaFoldDB" id="A7NL01"/>
<reference evidence="1 2" key="1">
    <citation type="submission" date="2007-08" db="EMBL/GenBank/DDBJ databases">
        <title>Complete sequence of Roseiflexus castenholzii DSM 13941.</title>
        <authorList>
            <consortium name="US DOE Joint Genome Institute"/>
            <person name="Copeland A."/>
            <person name="Lucas S."/>
            <person name="Lapidus A."/>
            <person name="Barry K."/>
            <person name="Glavina del Rio T."/>
            <person name="Dalin E."/>
            <person name="Tice H."/>
            <person name="Pitluck S."/>
            <person name="Thompson L.S."/>
            <person name="Brettin T."/>
            <person name="Bruce D."/>
            <person name="Detter J.C."/>
            <person name="Han C."/>
            <person name="Tapia R."/>
            <person name="Schmutz J."/>
            <person name="Larimer F."/>
            <person name="Land M."/>
            <person name="Hauser L."/>
            <person name="Kyrpides N."/>
            <person name="Mikhailova N."/>
            <person name="Bryant D.A."/>
            <person name="Hanada S."/>
            <person name="Tsukatani Y."/>
            <person name="Richardson P."/>
        </authorList>
    </citation>
    <scope>NUCLEOTIDE SEQUENCE [LARGE SCALE GENOMIC DNA]</scope>
    <source>
        <strain evidence="2">DSM 13941 / HLO8</strain>
    </source>
</reference>
<evidence type="ECO:0000313" key="1">
    <source>
        <dbReference type="EMBL" id="ABU58171.1"/>
    </source>
</evidence>
<protein>
    <submittedName>
        <fullName evidence="1">Uncharacterized protein</fullName>
    </submittedName>
</protein>
<sequence>MTAHCMRIVQQMNTLFGLRHSRRHTICVALVCAFLGLTGGATIAGRPVGSQSASFSVYLPLVTMPTTPLTNLPAITATYIGGADADELNGAGIAPDGTLIVAGVLPGYSPPGADLITLPGATGGAVVRLSAAGSGVLSVLRFGSIVRDLEINTAGHLIVCGDGGIARLSADAATVVWSASPGNVARCAVGADGTAAALTDKTVSVYDVYGALIFSWTVDGTAANDLAIDSARDQVIVGGYTQISSNLQLPWMRAYAYNGALRWRSYDFAAAPGFGADSRIERLTLGMDDNLYVAGSINGGVGASVFSRDPQDLSIPLGARLVRHDPYSDSTNTGSVKIGWFGRFNPADGSLTLAQALLTRRVSDNRGNSVTIRAIAADVRGQVFLAGDAACCMKNRDQQRIAGIAVGPYEIGEGYVAVISADFQQRLLWTTYAGPDRSGGSSTARALAVRDRQVLTVAKLNLDQTKPRSLITINAVQPVLGGPAGAEGYLILWRAP</sequence>
<keyword evidence="2" id="KW-1185">Reference proteome</keyword>
<dbReference type="SUPFAM" id="SSF63829">
    <property type="entry name" value="Calcium-dependent phosphotriesterase"/>
    <property type="match status" value="1"/>
</dbReference>
<dbReference type="KEGG" id="rca:Rcas_2085"/>